<proteinExistence type="predicted"/>
<protein>
    <submittedName>
        <fullName evidence="1">Uncharacterized protein</fullName>
    </submittedName>
</protein>
<reference evidence="1 2" key="1">
    <citation type="submission" date="2021-01" db="EMBL/GenBank/DDBJ databases">
        <title>WGS of actinomycetes isolated from Thailand.</title>
        <authorList>
            <person name="Thawai C."/>
        </authorList>
    </citation>
    <scope>NUCLEOTIDE SEQUENCE [LARGE SCALE GENOMIC DNA]</scope>
    <source>
        <strain evidence="1 2">CA1R205</strain>
    </source>
</reference>
<gene>
    <name evidence="1" type="ORF">JK363_36895</name>
</gene>
<accession>A0ABS1NPT7</accession>
<dbReference type="Proteomes" id="UP000634229">
    <property type="component" value="Unassembled WGS sequence"/>
</dbReference>
<sequence>MALRGQGLFADALCGRLYKSLDSLPEQLALRTYRAHYAESAALSCPALIPQVCLHYDPYTRKSGKQAGTLYRQRMDFLLLAPDRACQRVKRMSGMGIGCPDE</sequence>
<dbReference type="RefSeq" id="WP_201882277.1">
    <property type="nucleotide sequence ID" value="NZ_JAERRF010000038.1"/>
</dbReference>
<evidence type="ECO:0000313" key="1">
    <source>
        <dbReference type="EMBL" id="MBL1102106.1"/>
    </source>
</evidence>
<name>A0ABS1NPT7_9ACTN</name>
<organism evidence="1 2">
    <name type="scientific">Streptomyces coffeae</name>
    <dbReference type="NCBI Taxonomy" id="621382"/>
    <lineage>
        <taxon>Bacteria</taxon>
        <taxon>Bacillati</taxon>
        <taxon>Actinomycetota</taxon>
        <taxon>Actinomycetes</taxon>
        <taxon>Kitasatosporales</taxon>
        <taxon>Streptomycetaceae</taxon>
        <taxon>Streptomyces</taxon>
    </lineage>
</organism>
<dbReference type="EMBL" id="JAERRF010000038">
    <property type="protein sequence ID" value="MBL1102106.1"/>
    <property type="molecule type" value="Genomic_DNA"/>
</dbReference>
<evidence type="ECO:0000313" key="2">
    <source>
        <dbReference type="Proteomes" id="UP000634229"/>
    </source>
</evidence>
<keyword evidence="2" id="KW-1185">Reference proteome</keyword>
<comment type="caution">
    <text evidence="1">The sequence shown here is derived from an EMBL/GenBank/DDBJ whole genome shotgun (WGS) entry which is preliminary data.</text>
</comment>